<dbReference type="RefSeq" id="WP_166033788.1">
    <property type="nucleotide sequence ID" value="NZ_CP049887.1"/>
</dbReference>
<gene>
    <name evidence="2" type="ORF">G7082_03225</name>
</gene>
<sequence length="196" mass="22757">MAKELEIEFKNLLSEKEYDTLLAEYQLTDLHTQTNIYFDTEDYQLKQKKMGLRIRRTNDYTELTLKAPTSNQNTLLEVTDQLNTYLDGMPLNKQELPEISEVAIFLQDQGITLSELRTIGELTTTRGEINVRSNVLLVLDKSVYYGKTDYELEMEVADATDGEVFFFDFLKHHTIPVRVADKKIARMMAHKNSFMV</sequence>
<protein>
    <submittedName>
        <fullName evidence="2">CYTH domain-containing protein</fullName>
    </submittedName>
</protein>
<dbReference type="CDD" id="cd07762">
    <property type="entry name" value="CYTH-like_Pase_1"/>
    <property type="match status" value="1"/>
</dbReference>
<reference evidence="2 3" key="1">
    <citation type="submission" date="2020-03" db="EMBL/GenBank/DDBJ databases">
        <title>Vagococcus sp. nov., isolated from beetles.</title>
        <authorList>
            <person name="Hyun D.-W."/>
            <person name="Bae J.-W."/>
        </authorList>
    </citation>
    <scope>NUCLEOTIDE SEQUENCE [LARGE SCALE GENOMIC DNA]</scope>
    <source>
        <strain evidence="2 3">HDW17B</strain>
    </source>
</reference>
<dbReference type="Proteomes" id="UP000501747">
    <property type="component" value="Chromosome"/>
</dbReference>
<dbReference type="InterPro" id="IPR023577">
    <property type="entry name" value="CYTH_domain"/>
</dbReference>
<evidence type="ECO:0000313" key="3">
    <source>
        <dbReference type="Proteomes" id="UP000501747"/>
    </source>
</evidence>
<dbReference type="Gene3D" id="2.40.320.10">
    <property type="entry name" value="Hypothetical Protein Pfu-838710-001"/>
    <property type="match status" value="1"/>
</dbReference>
<organism evidence="2 3">
    <name type="scientific">Vagococcus hydrophili</name>
    <dbReference type="NCBI Taxonomy" id="2714947"/>
    <lineage>
        <taxon>Bacteria</taxon>
        <taxon>Bacillati</taxon>
        <taxon>Bacillota</taxon>
        <taxon>Bacilli</taxon>
        <taxon>Lactobacillales</taxon>
        <taxon>Enterococcaceae</taxon>
        <taxon>Vagococcus</taxon>
    </lineage>
</organism>
<dbReference type="SMART" id="SM01118">
    <property type="entry name" value="CYTH"/>
    <property type="match status" value="1"/>
</dbReference>
<evidence type="ECO:0000259" key="1">
    <source>
        <dbReference type="PROSITE" id="PS51707"/>
    </source>
</evidence>
<dbReference type="Pfam" id="PF01928">
    <property type="entry name" value="CYTH"/>
    <property type="match status" value="1"/>
</dbReference>
<accession>A0A6G8ARI7</accession>
<proteinExistence type="predicted"/>
<dbReference type="EMBL" id="CP049887">
    <property type="protein sequence ID" value="QIL47616.1"/>
    <property type="molecule type" value="Genomic_DNA"/>
</dbReference>
<dbReference type="KEGG" id="vhy:G7082_03225"/>
<name>A0A6G8ARI7_9ENTE</name>
<dbReference type="InterPro" id="IPR033469">
    <property type="entry name" value="CYTH-like_dom_sf"/>
</dbReference>
<dbReference type="AlphaFoldDB" id="A0A6G8ARI7"/>
<evidence type="ECO:0000313" key="2">
    <source>
        <dbReference type="EMBL" id="QIL47616.1"/>
    </source>
</evidence>
<dbReference type="SUPFAM" id="SSF55154">
    <property type="entry name" value="CYTH-like phosphatases"/>
    <property type="match status" value="1"/>
</dbReference>
<feature type="domain" description="CYTH" evidence="1">
    <location>
        <begin position="4"/>
        <end position="191"/>
    </location>
</feature>
<dbReference type="InterPro" id="IPR009195">
    <property type="entry name" value="Uncharacterised_YjbK"/>
</dbReference>
<dbReference type="PIRSF" id="PIRSF012526">
    <property type="entry name" value="CYTH_UCP012526"/>
    <property type="match status" value="1"/>
</dbReference>
<keyword evidence="3" id="KW-1185">Reference proteome</keyword>
<dbReference type="PROSITE" id="PS51707">
    <property type="entry name" value="CYTH"/>
    <property type="match status" value="1"/>
</dbReference>